<keyword evidence="3" id="KW-1185">Reference proteome</keyword>
<organism evidence="2 3">
    <name type="scientific">Linum trigynum</name>
    <dbReference type="NCBI Taxonomy" id="586398"/>
    <lineage>
        <taxon>Eukaryota</taxon>
        <taxon>Viridiplantae</taxon>
        <taxon>Streptophyta</taxon>
        <taxon>Embryophyta</taxon>
        <taxon>Tracheophyta</taxon>
        <taxon>Spermatophyta</taxon>
        <taxon>Magnoliopsida</taxon>
        <taxon>eudicotyledons</taxon>
        <taxon>Gunneridae</taxon>
        <taxon>Pentapetalae</taxon>
        <taxon>rosids</taxon>
        <taxon>fabids</taxon>
        <taxon>Malpighiales</taxon>
        <taxon>Linaceae</taxon>
        <taxon>Linum</taxon>
    </lineage>
</organism>
<evidence type="ECO:0000256" key="1">
    <source>
        <dbReference type="SAM" id="MobiDB-lite"/>
    </source>
</evidence>
<evidence type="ECO:0000313" key="3">
    <source>
        <dbReference type="Proteomes" id="UP001497516"/>
    </source>
</evidence>
<feature type="compositionally biased region" description="Low complexity" evidence="1">
    <location>
        <begin position="80"/>
        <end position="89"/>
    </location>
</feature>
<name>A0AAV2D391_9ROSI</name>
<dbReference type="AlphaFoldDB" id="A0AAV2D391"/>
<proteinExistence type="predicted"/>
<feature type="compositionally biased region" description="Basic and acidic residues" evidence="1">
    <location>
        <begin position="94"/>
        <end position="108"/>
    </location>
</feature>
<dbReference type="EMBL" id="OZ034814">
    <property type="protein sequence ID" value="CAL1363284.1"/>
    <property type="molecule type" value="Genomic_DNA"/>
</dbReference>
<accession>A0AAV2D391</accession>
<evidence type="ECO:0000313" key="2">
    <source>
        <dbReference type="EMBL" id="CAL1363284.1"/>
    </source>
</evidence>
<dbReference type="PANTHER" id="PTHR37724:SF1">
    <property type="entry name" value="OS02G0564300 PROTEIN"/>
    <property type="match status" value="1"/>
</dbReference>
<reference evidence="2 3" key="1">
    <citation type="submission" date="2024-04" db="EMBL/GenBank/DDBJ databases">
        <authorList>
            <person name="Fracassetti M."/>
        </authorList>
    </citation>
    <scope>NUCLEOTIDE SEQUENCE [LARGE SCALE GENOMIC DNA]</scope>
</reference>
<sequence>MELTRMAANHLLRTRLFVRFMGGGPRTFPGGLNKWQWKRLHEKKASEKEKRLLDQEKQLYQARIRSSIRAKLADNPPPNNDSSSSNYNPMAPKDQIKALADRFMKEGAEDLWNEDDGPLKPTPPGSNERRAGSTAAAASLNHEQDYWNSAVDLRQLMTESQEEF</sequence>
<feature type="region of interest" description="Disordered" evidence="1">
    <location>
        <begin position="67"/>
        <end position="144"/>
    </location>
</feature>
<protein>
    <submittedName>
        <fullName evidence="2">Uncharacterized protein</fullName>
    </submittedName>
</protein>
<dbReference type="Proteomes" id="UP001497516">
    <property type="component" value="Chromosome 10"/>
</dbReference>
<gene>
    <name evidence="2" type="ORF">LTRI10_LOCUS9851</name>
</gene>
<dbReference type="PANTHER" id="PTHR37724">
    <property type="entry name" value="OS02G0564300 PROTEIN"/>
    <property type="match status" value="1"/>
</dbReference>